<comment type="similarity">
    <text evidence="8 9">Belongs to the TonB-dependent receptor family.</text>
</comment>
<feature type="domain" description="TonB-dependent receptor plug" evidence="11">
    <location>
        <begin position="53"/>
        <end position="163"/>
    </location>
</feature>
<dbReference type="Pfam" id="PF07715">
    <property type="entry name" value="Plug"/>
    <property type="match status" value="1"/>
</dbReference>
<dbReference type="AlphaFoldDB" id="A0A2A5WA42"/>
<evidence type="ECO:0000256" key="3">
    <source>
        <dbReference type="ARBA" id="ARBA00022452"/>
    </source>
</evidence>
<keyword evidence="6 8" id="KW-0472">Membrane</keyword>
<dbReference type="InterPro" id="IPR000531">
    <property type="entry name" value="Beta-barrel_TonB"/>
</dbReference>
<dbReference type="Proteomes" id="UP000219329">
    <property type="component" value="Unassembled WGS sequence"/>
</dbReference>
<organism evidence="12 13">
    <name type="scientific">OM182 bacterium MED-G28</name>
    <dbReference type="NCBI Taxonomy" id="1986256"/>
    <lineage>
        <taxon>Bacteria</taxon>
        <taxon>Pseudomonadati</taxon>
        <taxon>Pseudomonadota</taxon>
        <taxon>Gammaproteobacteria</taxon>
        <taxon>OMG group</taxon>
        <taxon>OM182 clade</taxon>
    </lineage>
</organism>
<evidence type="ECO:0000313" key="13">
    <source>
        <dbReference type="Proteomes" id="UP000219329"/>
    </source>
</evidence>
<accession>A0A2A5WA42</accession>
<dbReference type="PROSITE" id="PS52016">
    <property type="entry name" value="TONB_DEPENDENT_REC_3"/>
    <property type="match status" value="1"/>
</dbReference>
<evidence type="ECO:0000256" key="8">
    <source>
        <dbReference type="PROSITE-ProRule" id="PRU01360"/>
    </source>
</evidence>
<gene>
    <name evidence="12" type="ORF">CNF02_09120</name>
</gene>
<keyword evidence="12" id="KW-0675">Receptor</keyword>
<keyword evidence="7 8" id="KW-0998">Cell outer membrane</keyword>
<proteinExistence type="inferred from homology"/>
<dbReference type="EMBL" id="NTJZ01000009">
    <property type="protein sequence ID" value="PDH33340.1"/>
    <property type="molecule type" value="Genomic_DNA"/>
</dbReference>
<evidence type="ECO:0000256" key="2">
    <source>
        <dbReference type="ARBA" id="ARBA00022448"/>
    </source>
</evidence>
<evidence type="ECO:0000256" key="4">
    <source>
        <dbReference type="ARBA" id="ARBA00022692"/>
    </source>
</evidence>
<sequence length="743" mass="81577">MHLRSILVKNRKFQRLPLVQAIIFATTFTQIGFAQENTEQFETITIVGSEEAARNVAGTATVITSEELEVYEYTDIHKILSSVPGVNFRPEEGYGLRPNISIRGTYADRSGKITLMEDGVLIAPGPYSASSAYYFPTVGRLAGVEVLKGAAAITQGPYTIGGAINLLSTPIPEEQSGFFNQEFGQDGTQRTHATYGNSSENFGFLLEAHLWESDGFDTIQDESGDTGFEKEDYVAKFRLNSDRDAAIYQELNFKYQWSDESSDQTYVGLADASFKRDPHERYGLTKYDNMDNEHETLSINYGVELGQFEFDATYYQNDFARDWFKVDKIDNKKVYGLGNGINNIIGAANGGSLAALSILNGDNDTPVEVKLKHNNREYESDGLDLRLNWSNDVHSVTVGYRDTEDSEDRFQFYEYSQWSGGKMGALTVGPPPGYSSNNRLTEADAEAFYIQDVITLDNLTLNIGYRSEDWSITQERYVDSARSAINTAKGYPKTLASDDASLFGLGAVYDINDEISFYAGFNEGFTPTSGGADPEEAENTEVGVRYVSGATYIDVGYFATDYENMFGSCTASGGAVGDCEIGDSFNAGEADISGFEILGQHVFESGNLTFPVSLSYTATDAEFRNTFSSSFWGDVTSGDDIPDLPDSQLALSVGVNSGNGWSGNLTFYSFGDTCSVASCAAGTKIDSHSEVDIVVRREISENIDAYLTVMNLTDEEDIVARAPKNGARAQFPRAALVGIRWRF</sequence>
<protein>
    <submittedName>
        <fullName evidence="12">TonB-dependent receptor</fullName>
    </submittedName>
</protein>
<dbReference type="SUPFAM" id="SSF56935">
    <property type="entry name" value="Porins"/>
    <property type="match status" value="1"/>
</dbReference>
<evidence type="ECO:0000256" key="5">
    <source>
        <dbReference type="ARBA" id="ARBA00023077"/>
    </source>
</evidence>
<dbReference type="InterPro" id="IPR012910">
    <property type="entry name" value="Plug_dom"/>
</dbReference>
<dbReference type="InterPro" id="IPR039426">
    <property type="entry name" value="TonB-dep_rcpt-like"/>
</dbReference>
<dbReference type="Gene3D" id="2.40.170.20">
    <property type="entry name" value="TonB-dependent receptor, beta-barrel domain"/>
    <property type="match status" value="1"/>
</dbReference>
<evidence type="ECO:0000256" key="6">
    <source>
        <dbReference type="ARBA" id="ARBA00023136"/>
    </source>
</evidence>
<evidence type="ECO:0000256" key="9">
    <source>
        <dbReference type="RuleBase" id="RU003357"/>
    </source>
</evidence>
<evidence type="ECO:0000259" key="11">
    <source>
        <dbReference type="Pfam" id="PF07715"/>
    </source>
</evidence>
<feature type="domain" description="TonB-dependent receptor-like beta-barrel" evidence="10">
    <location>
        <begin position="314"/>
        <end position="712"/>
    </location>
</feature>
<dbReference type="PANTHER" id="PTHR30442">
    <property type="entry name" value="IRON III DICITRATE TRANSPORT PROTEIN FECA"/>
    <property type="match status" value="1"/>
</dbReference>
<reference evidence="12 13" key="1">
    <citation type="submission" date="2017-08" db="EMBL/GenBank/DDBJ databases">
        <title>Fine stratification of microbial communities through a metagenomic profile of the photic zone.</title>
        <authorList>
            <person name="Haro-Moreno J.M."/>
            <person name="Lopez-Perez M."/>
            <person name="De La Torre J."/>
            <person name="Picazo A."/>
            <person name="Camacho A."/>
            <person name="Rodriguez-Valera F."/>
        </authorList>
    </citation>
    <scope>NUCLEOTIDE SEQUENCE [LARGE SCALE GENOMIC DNA]</scope>
    <source>
        <strain evidence="12">MED-G28</strain>
    </source>
</reference>
<comment type="subcellular location">
    <subcellularLocation>
        <location evidence="1 8">Cell outer membrane</location>
        <topology evidence="1 8">Multi-pass membrane protein</topology>
    </subcellularLocation>
</comment>
<dbReference type="InterPro" id="IPR037066">
    <property type="entry name" value="Plug_dom_sf"/>
</dbReference>
<keyword evidence="3 8" id="KW-1134">Transmembrane beta strand</keyword>
<evidence type="ECO:0000313" key="12">
    <source>
        <dbReference type="EMBL" id="PDH33340.1"/>
    </source>
</evidence>
<keyword evidence="4 8" id="KW-0812">Transmembrane</keyword>
<comment type="caution">
    <text evidence="12">The sequence shown here is derived from an EMBL/GenBank/DDBJ whole genome shotgun (WGS) entry which is preliminary data.</text>
</comment>
<dbReference type="Gene3D" id="2.170.130.10">
    <property type="entry name" value="TonB-dependent receptor, plug domain"/>
    <property type="match status" value="1"/>
</dbReference>
<keyword evidence="2 8" id="KW-0813">Transport</keyword>
<evidence type="ECO:0000256" key="1">
    <source>
        <dbReference type="ARBA" id="ARBA00004571"/>
    </source>
</evidence>
<dbReference type="GO" id="GO:0009279">
    <property type="term" value="C:cell outer membrane"/>
    <property type="evidence" value="ECO:0007669"/>
    <property type="project" value="UniProtKB-SubCell"/>
</dbReference>
<evidence type="ECO:0000259" key="10">
    <source>
        <dbReference type="Pfam" id="PF00593"/>
    </source>
</evidence>
<dbReference type="GO" id="GO:0033214">
    <property type="term" value="P:siderophore-iron import into cell"/>
    <property type="evidence" value="ECO:0007669"/>
    <property type="project" value="TreeGrafter"/>
</dbReference>
<keyword evidence="5 9" id="KW-0798">TonB box</keyword>
<evidence type="ECO:0000256" key="7">
    <source>
        <dbReference type="ARBA" id="ARBA00023237"/>
    </source>
</evidence>
<dbReference type="Pfam" id="PF00593">
    <property type="entry name" value="TonB_dep_Rec_b-barrel"/>
    <property type="match status" value="1"/>
</dbReference>
<name>A0A2A5WA42_9GAMM</name>
<dbReference type="InterPro" id="IPR036942">
    <property type="entry name" value="Beta-barrel_TonB_sf"/>
</dbReference>
<dbReference type="PANTHER" id="PTHR30442:SF0">
    <property type="entry name" value="FE(3+) DICITRATE TRANSPORT PROTEIN FECA"/>
    <property type="match status" value="1"/>
</dbReference>